<dbReference type="GO" id="GO:1905866">
    <property type="term" value="P:positive regulation of Atg1/ULK1 kinase complex assembly"/>
    <property type="evidence" value="ECO:0007669"/>
    <property type="project" value="EnsemblFungi"/>
</dbReference>
<evidence type="ECO:0000259" key="5">
    <source>
        <dbReference type="SMART" id="SM00385"/>
    </source>
</evidence>
<dbReference type="CDD" id="cd20524">
    <property type="entry name" value="CYCLIN_CCNH_rpt1"/>
    <property type="match status" value="1"/>
</dbReference>
<dbReference type="Pfam" id="PF16899">
    <property type="entry name" value="Cyclin_C_2"/>
    <property type="match status" value="1"/>
</dbReference>
<dbReference type="Pfam" id="PF00134">
    <property type="entry name" value="Cyclin_N"/>
    <property type="match status" value="1"/>
</dbReference>
<gene>
    <name evidence="6" type="ORF">Kpol_1045p10</name>
</gene>
<comment type="similarity">
    <text evidence="1">Belongs to the cyclin family. Cyclin C subfamily.</text>
</comment>
<evidence type="ECO:0000313" key="7">
    <source>
        <dbReference type="Proteomes" id="UP000000267"/>
    </source>
</evidence>
<dbReference type="NCBIfam" id="TIGR00569">
    <property type="entry name" value="ccl1"/>
    <property type="match status" value="1"/>
</dbReference>
<dbReference type="STRING" id="436907.A7TI19"/>
<dbReference type="InterPro" id="IPR031658">
    <property type="entry name" value="Cyclin_C_2"/>
</dbReference>
<dbReference type="GO" id="GO:0010508">
    <property type="term" value="P:positive regulation of autophagy"/>
    <property type="evidence" value="ECO:0007669"/>
    <property type="project" value="EnsemblFungi"/>
</dbReference>
<dbReference type="InterPro" id="IPR006671">
    <property type="entry name" value="Cyclin_N"/>
</dbReference>
<dbReference type="EMBL" id="DS480394">
    <property type="protein sequence ID" value="EDO18026.1"/>
    <property type="molecule type" value="Genomic_DNA"/>
</dbReference>
<sequence>MEGSDSKSVSGTVQEKPANYKRISDDDLYRHSSQYRFWSFTPEQLEQKRIDTNAQAVVSVEERLSAFRDENNADLTEEEVKTLLEKAVPVTMEEEVKLVNFYAKKVQGIAQHMNLPTEVVATSLTFFRRFYLENSVMDIDPKTIVHTTIFLACKSENYFISVDSFAKKTKSVREAILKHEFKLLESLKFSLLNHHPYRPLHGFFLDIQNLLTGKVDIKYMGQIYENCKKRITEALLTDAIYFYTPPQITLAALLLEDEALTLKYLETKFKPKEEEAETETEVDEKKKNKKVEDKDNSPKEDKPESSINYDVLLSLILACKEKIIELPSVTMDDAKNIAAKLYFCNNPMKAIANSKRKQEESVSDSGEKKQKI</sequence>
<dbReference type="GO" id="GO:0070985">
    <property type="term" value="C:transcription factor TFIIK complex"/>
    <property type="evidence" value="ECO:0007669"/>
    <property type="project" value="EnsemblFungi"/>
</dbReference>
<dbReference type="GO" id="GO:0006289">
    <property type="term" value="P:nucleotide-excision repair"/>
    <property type="evidence" value="ECO:0007669"/>
    <property type="project" value="EnsemblFungi"/>
</dbReference>
<proteinExistence type="inferred from homology"/>
<feature type="compositionally biased region" description="Basic and acidic residues" evidence="4">
    <location>
        <begin position="283"/>
        <end position="304"/>
    </location>
</feature>
<dbReference type="PhylomeDB" id="A7TI19"/>
<feature type="region of interest" description="Disordered" evidence="4">
    <location>
        <begin position="273"/>
        <end position="304"/>
    </location>
</feature>
<keyword evidence="2 3" id="KW-0195">Cyclin</keyword>
<dbReference type="GO" id="GO:0016538">
    <property type="term" value="F:cyclin-dependent protein serine/threonine kinase regulator activity"/>
    <property type="evidence" value="ECO:0007669"/>
    <property type="project" value="EnsemblFungi"/>
</dbReference>
<protein>
    <recommendedName>
        <fullName evidence="5">Cyclin-like domain-containing protein</fullName>
    </recommendedName>
</protein>
<dbReference type="AlphaFoldDB" id="A7TI19"/>
<evidence type="ECO:0000256" key="2">
    <source>
        <dbReference type="ARBA" id="ARBA00023127"/>
    </source>
</evidence>
<keyword evidence="7" id="KW-1185">Reference proteome</keyword>
<dbReference type="SUPFAM" id="SSF47954">
    <property type="entry name" value="Cyclin-like"/>
    <property type="match status" value="2"/>
</dbReference>
<feature type="domain" description="Cyclin-like" evidence="5">
    <location>
        <begin position="104"/>
        <end position="185"/>
    </location>
</feature>
<dbReference type="FunCoup" id="A7TI19">
    <property type="interactions" value="977"/>
</dbReference>
<evidence type="ECO:0000256" key="3">
    <source>
        <dbReference type="RuleBase" id="RU000383"/>
    </source>
</evidence>
<dbReference type="Proteomes" id="UP000000267">
    <property type="component" value="Unassembled WGS sequence"/>
</dbReference>
<feature type="region of interest" description="Disordered" evidence="4">
    <location>
        <begin position="353"/>
        <end position="372"/>
    </location>
</feature>
<evidence type="ECO:0000256" key="4">
    <source>
        <dbReference type="SAM" id="MobiDB-lite"/>
    </source>
</evidence>
<accession>A7TI19</accession>
<dbReference type="GO" id="GO:0006357">
    <property type="term" value="P:regulation of transcription by RNA polymerase II"/>
    <property type="evidence" value="ECO:0007669"/>
    <property type="project" value="InterPro"/>
</dbReference>
<name>A7TI19_VANPO</name>
<dbReference type="OMA" id="FRVEQNT"/>
<dbReference type="SMART" id="SM00385">
    <property type="entry name" value="CYCLIN"/>
    <property type="match status" value="1"/>
</dbReference>
<dbReference type="RefSeq" id="XP_001645884.1">
    <property type="nucleotide sequence ID" value="XM_001645834.1"/>
</dbReference>
<dbReference type="KEGG" id="vpo:Kpol_1045p10"/>
<dbReference type="InterPro" id="IPR027081">
    <property type="entry name" value="CyclinH/Ccl1"/>
</dbReference>
<dbReference type="FunFam" id="1.10.472.10:FF:000128">
    <property type="entry name" value="TFIIK subunit"/>
    <property type="match status" value="1"/>
</dbReference>
<dbReference type="OrthoDB" id="340962at2759"/>
<dbReference type="Gene3D" id="1.10.472.10">
    <property type="entry name" value="Cyclin-like"/>
    <property type="match status" value="2"/>
</dbReference>
<dbReference type="GO" id="GO:0006367">
    <property type="term" value="P:transcription initiation at RNA polymerase II promoter"/>
    <property type="evidence" value="ECO:0007669"/>
    <property type="project" value="EnsemblFungi"/>
</dbReference>
<evidence type="ECO:0000256" key="1">
    <source>
        <dbReference type="ARBA" id="ARBA00008638"/>
    </source>
</evidence>
<dbReference type="InterPro" id="IPR043198">
    <property type="entry name" value="Cyclin/Ssn8"/>
</dbReference>
<dbReference type="InParanoid" id="A7TI19"/>
<dbReference type="InterPro" id="IPR036915">
    <property type="entry name" value="Cyclin-like_sf"/>
</dbReference>
<feature type="compositionally biased region" description="Basic and acidic residues" evidence="4">
    <location>
        <begin position="356"/>
        <end position="372"/>
    </location>
</feature>
<dbReference type="GeneID" id="5546295"/>
<dbReference type="GO" id="GO:0006995">
    <property type="term" value="P:cellular response to nitrogen starvation"/>
    <property type="evidence" value="ECO:0007669"/>
    <property type="project" value="EnsemblFungi"/>
</dbReference>
<reference evidence="6 7" key="1">
    <citation type="journal article" date="2007" name="Proc. Natl. Acad. Sci. U.S.A.">
        <title>Independent sorting-out of thousands of duplicated gene pairs in two yeast species descended from a whole-genome duplication.</title>
        <authorList>
            <person name="Scannell D.R."/>
            <person name="Frank A.C."/>
            <person name="Conant G.C."/>
            <person name="Byrne K.P."/>
            <person name="Woolfit M."/>
            <person name="Wolfe K.H."/>
        </authorList>
    </citation>
    <scope>NUCLEOTIDE SEQUENCE [LARGE SCALE GENOMIC DNA]</scope>
    <source>
        <strain evidence="7">ATCC 22028 / DSM 70294 / BCRC 21397 / CBS 2163 / NBRC 10782 / NRRL Y-8283 / UCD 57-17</strain>
    </source>
</reference>
<dbReference type="eggNOG" id="KOG2496">
    <property type="taxonomic scope" value="Eukaryota"/>
</dbReference>
<organism evidence="7">
    <name type="scientific">Vanderwaltozyma polyspora (strain ATCC 22028 / DSM 70294 / BCRC 21397 / CBS 2163 / NBRC 10782 / NRRL Y-8283 / UCD 57-17)</name>
    <name type="common">Kluyveromyces polysporus</name>
    <dbReference type="NCBI Taxonomy" id="436907"/>
    <lineage>
        <taxon>Eukaryota</taxon>
        <taxon>Fungi</taxon>
        <taxon>Dikarya</taxon>
        <taxon>Ascomycota</taxon>
        <taxon>Saccharomycotina</taxon>
        <taxon>Saccharomycetes</taxon>
        <taxon>Saccharomycetales</taxon>
        <taxon>Saccharomycetaceae</taxon>
        <taxon>Vanderwaltozyma</taxon>
    </lineage>
</organism>
<dbReference type="HOGENOM" id="CLU_022620_4_2_1"/>
<dbReference type="PANTHER" id="PTHR10026">
    <property type="entry name" value="CYCLIN"/>
    <property type="match status" value="1"/>
</dbReference>
<evidence type="ECO:0000313" key="6">
    <source>
        <dbReference type="EMBL" id="EDO18026.1"/>
    </source>
</evidence>
<dbReference type="InterPro" id="IPR013763">
    <property type="entry name" value="Cyclin-like_dom"/>
</dbReference>
<dbReference type="CDD" id="cd20525">
    <property type="entry name" value="CYCLIN_CCNH_rpt2"/>
    <property type="match status" value="1"/>
</dbReference>